<dbReference type="RefSeq" id="WP_139091881.1">
    <property type="nucleotide sequence ID" value="NZ_VDGE01000009.1"/>
</dbReference>
<dbReference type="InterPro" id="IPR029058">
    <property type="entry name" value="AB_hydrolase_fold"/>
</dbReference>
<feature type="domain" description="Poly-beta-hydroxybutyrate polymerase N-terminal" evidence="4">
    <location>
        <begin position="116"/>
        <end position="285"/>
    </location>
</feature>
<evidence type="ECO:0000259" key="5">
    <source>
        <dbReference type="Pfam" id="PF12551"/>
    </source>
</evidence>
<dbReference type="Pfam" id="PF07167">
    <property type="entry name" value="PhaC_N"/>
    <property type="match status" value="1"/>
</dbReference>
<dbReference type="InterPro" id="IPR051321">
    <property type="entry name" value="PHA/PHB_synthase"/>
</dbReference>
<evidence type="ECO:0000256" key="2">
    <source>
        <dbReference type="ARBA" id="ARBA00023315"/>
    </source>
</evidence>
<feature type="domain" description="Poly-beta-hydroxybutyrate polymerase N-terminal" evidence="5">
    <location>
        <begin position="38"/>
        <end position="77"/>
    </location>
</feature>
<dbReference type="GO" id="GO:0016787">
    <property type="term" value="F:hydrolase activity"/>
    <property type="evidence" value="ECO:0007669"/>
    <property type="project" value="UniProtKB-KW"/>
</dbReference>
<name>A0A5C4NPX5_9BURK</name>
<dbReference type="AlphaFoldDB" id="A0A5C4NPX5"/>
<dbReference type="GO" id="GO:0042619">
    <property type="term" value="P:poly-hydroxybutyrate biosynthetic process"/>
    <property type="evidence" value="ECO:0007669"/>
    <property type="project" value="InterPro"/>
</dbReference>
<dbReference type="PANTHER" id="PTHR36837">
    <property type="entry name" value="POLY(3-HYDROXYALKANOATE) POLYMERASE SUBUNIT PHAC"/>
    <property type="match status" value="1"/>
</dbReference>
<protein>
    <submittedName>
        <fullName evidence="6">Alpha/beta fold hydrolase</fullName>
    </submittedName>
</protein>
<keyword evidence="1" id="KW-0808">Transferase</keyword>
<dbReference type="Pfam" id="PF12551">
    <property type="entry name" value="PHBC_N"/>
    <property type="match status" value="1"/>
</dbReference>
<dbReference type="SUPFAM" id="SSF53474">
    <property type="entry name" value="alpha/beta-Hydrolases"/>
    <property type="match status" value="1"/>
</dbReference>
<evidence type="ECO:0000313" key="6">
    <source>
        <dbReference type="EMBL" id="TNC75136.1"/>
    </source>
</evidence>
<dbReference type="InterPro" id="IPR010941">
    <property type="entry name" value="PhaC_N"/>
</dbReference>
<evidence type="ECO:0000313" key="7">
    <source>
        <dbReference type="Proteomes" id="UP000305681"/>
    </source>
</evidence>
<keyword evidence="2" id="KW-0012">Acyltransferase</keyword>
<dbReference type="EMBL" id="VDGE01000009">
    <property type="protein sequence ID" value="TNC75136.1"/>
    <property type="molecule type" value="Genomic_DNA"/>
</dbReference>
<dbReference type="Proteomes" id="UP000305681">
    <property type="component" value="Unassembled WGS sequence"/>
</dbReference>
<reference evidence="6 7" key="1">
    <citation type="submission" date="2019-06" db="EMBL/GenBank/DDBJ databases">
        <title>Genome sequence of Janthinobacterium lividum UCD_MED1.</title>
        <authorList>
            <person name="De Leon M.E."/>
            <person name="Jospin G."/>
        </authorList>
    </citation>
    <scope>NUCLEOTIDE SEQUENCE [LARGE SCALE GENOMIC DNA]</scope>
    <source>
        <strain evidence="6 7">UCD_MED1</strain>
    </source>
</reference>
<accession>A0A5C4NPX5</accession>
<dbReference type="Gene3D" id="3.40.50.1820">
    <property type="entry name" value="alpha/beta hydrolase"/>
    <property type="match status" value="1"/>
</dbReference>
<evidence type="ECO:0000259" key="4">
    <source>
        <dbReference type="Pfam" id="PF07167"/>
    </source>
</evidence>
<feature type="region of interest" description="Disordered" evidence="3">
    <location>
        <begin position="1"/>
        <end position="34"/>
    </location>
</feature>
<proteinExistence type="predicted"/>
<evidence type="ECO:0000256" key="1">
    <source>
        <dbReference type="ARBA" id="ARBA00022679"/>
    </source>
</evidence>
<evidence type="ECO:0000256" key="3">
    <source>
        <dbReference type="SAM" id="MobiDB-lite"/>
    </source>
</evidence>
<sequence length="601" mass="66991">MSKTQPSDAEHDVEHERLGSAWQGGPAPDYPESAPEGATLDLLLNAWLGKFTGGISPAALGNAYADWLGHLALAPSKQQTLLEEAWKKIGRWQQYALQSAMAGGAWEPPCIAPLPQDRRFDDPAWRRWPYNLVYQGFLLQQQWWHRATTGVRGVAPHHEDVVTFTVRQWLDMLAPSNFMLTNPVVQQAALESGGVSLARGAQHLAEDWQRAAMGPYAPDTRRYKVGGNVAVTPGKVVYRNDLIELIQYAPTTATVHATPLLFVPAWIMKFYILDLSPHNSLVRYLVGQGHTVFMISWKNPTQEDRELSLEDYRQLGVMEALDAVVRITGAPHVHAAGYCLGGTLLAIAAATMARDGDARLASLTMLASQVDFKEPGELSLFIDESQVSFLEAAMWKQGYLDTKQMAGAFQLLRSNDLIWSRQLRHYLLGQDEQDSDLMAWNADATRMPCRMHSEYLRRLFLHNDLAEGRYRTAGRHIALPDIDVPIFAVGTLTDHVAPWRSVYKLQLLTDTDVTFLLTSGGHNAGVVSPPGQPRRSYQLATHRHDAPYIDADSWQRDVPHHDGSWWPAWQAWLAQHSDAQVAPPPMVAALGDAPGRYVLQS</sequence>
<keyword evidence="6" id="KW-0378">Hydrolase</keyword>
<organism evidence="6 7">
    <name type="scientific">Janthinobacterium lividum</name>
    <dbReference type="NCBI Taxonomy" id="29581"/>
    <lineage>
        <taxon>Bacteria</taxon>
        <taxon>Pseudomonadati</taxon>
        <taxon>Pseudomonadota</taxon>
        <taxon>Betaproteobacteria</taxon>
        <taxon>Burkholderiales</taxon>
        <taxon>Oxalobacteraceae</taxon>
        <taxon>Janthinobacterium</taxon>
    </lineage>
</organism>
<feature type="compositionally biased region" description="Basic and acidic residues" evidence="3">
    <location>
        <begin position="8"/>
        <end position="18"/>
    </location>
</feature>
<dbReference type="GO" id="GO:0016746">
    <property type="term" value="F:acyltransferase activity"/>
    <property type="evidence" value="ECO:0007669"/>
    <property type="project" value="UniProtKB-KW"/>
</dbReference>
<dbReference type="PANTHER" id="PTHR36837:SF5">
    <property type="entry name" value="POLY-3-HYDROXYBUTYRATE SYNTHASE"/>
    <property type="match status" value="1"/>
</dbReference>
<dbReference type="InterPro" id="IPR022211">
    <property type="entry name" value="PHBC_N"/>
</dbReference>
<comment type="caution">
    <text evidence="6">The sequence shown here is derived from an EMBL/GenBank/DDBJ whole genome shotgun (WGS) entry which is preliminary data.</text>
</comment>
<gene>
    <name evidence="6" type="ORF">FHI69_20955</name>
</gene>